<dbReference type="InterPro" id="IPR009097">
    <property type="entry name" value="Cyclic_Pdiesterase"/>
</dbReference>
<dbReference type="PATRIC" id="fig|1288826.3.peg.330"/>
<gene>
    <name evidence="3" type="ORF">MSNKSG1_01738</name>
</gene>
<keyword evidence="4" id="KW-1185">Reference proteome</keyword>
<dbReference type="EC" id="3.1.4.58" evidence="2"/>
<dbReference type="Pfam" id="PF13563">
    <property type="entry name" value="2_5_RNA_ligase2"/>
    <property type="match status" value="1"/>
</dbReference>
<dbReference type="STRING" id="1288826.MSNKSG1_01738"/>
<comment type="function">
    <text evidence="2">Hydrolyzes RNA 2',3'-cyclic phosphodiester to an RNA 2'-phosphomonoester.</text>
</comment>
<name>M7DHZ0_9GAMM</name>
<feature type="active site" description="Proton donor" evidence="2">
    <location>
        <position position="37"/>
    </location>
</feature>
<dbReference type="GO" id="GO:0004113">
    <property type="term" value="F:2',3'-cyclic-nucleotide 3'-phosphodiesterase activity"/>
    <property type="evidence" value="ECO:0007669"/>
    <property type="project" value="InterPro"/>
</dbReference>
<dbReference type="AlphaFoldDB" id="M7DHZ0"/>
<protein>
    <recommendedName>
        <fullName evidence="2">RNA 2',3'-cyclic phosphodiesterase</fullName>
        <shortName evidence="2">RNA 2',3'-CPDase</shortName>
        <ecNumber evidence="2">3.1.4.58</ecNumber>
    </recommendedName>
</protein>
<dbReference type="OrthoDB" id="7061261at2"/>
<proteinExistence type="inferred from homology"/>
<feature type="short sequence motif" description="HXTX 1" evidence="2">
    <location>
        <begin position="37"/>
        <end position="40"/>
    </location>
</feature>
<feature type="active site" description="Proton acceptor" evidence="2">
    <location>
        <position position="121"/>
    </location>
</feature>
<evidence type="ECO:0000313" key="3">
    <source>
        <dbReference type="EMBL" id="EMP57302.1"/>
    </source>
</evidence>
<keyword evidence="3" id="KW-0436">Ligase</keyword>
<dbReference type="PANTHER" id="PTHR35561:SF1">
    <property type="entry name" value="RNA 2',3'-CYCLIC PHOSPHODIESTERASE"/>
    <property type="match status" value="1"/>
</dbReference>
<dbReference type="GO" id="GO:0008664">
    <property type="term" value="F:RNA 2',3'-cyclic 3'-phosphodiesterase activity"/>
    <property type="evidence" value="ECO:0007669"/>
    <property type="project" value="UniProtKB-EC"/>
</dbReference>
<dbReference type="EMBL" id="APAT01000005">
    <property type="protein sequence ID" value="EMP57302.1"/>
    <property type="molecule type" value="Genomic_DNA"/>
</dbReference>
<dbReference type="NCBIfam" id="TIGR02258">
    <property type="entry name" value="2_5_ligase"/>
    <property type="match status" value="1"/>
</dbReference>
<dbReference type="PANTHER" id="PTHR35561">
    <property type="entry name" value="RNA 2',3'-CYCLIC PHOSPHODIESTERASE"/>
    <property type="match status" value="1"/>
</dbReference>
<organism evidence="3 4">
    <name type="scientific">Marinobacter santoriniensis NKSG1</name>
    <dbReference type="NCBI Taxonomy" id="1288826"/>
    <lineage>
        <taxon>Bacteria</taxon>
        <taxon>Pseudomonadati</taxon>
        <taxon>Pseudomonadota</taxon>
        <taxon>Gammaproteobacteria</taxon>
        <taxon>Pseudomonadales</taxon>
        <taxon>Marinobacteraceae</taxon>
        <taxon>Marinobacter</taxon>
    </lineage>
</organism>
<comment type="caution">
    <text evidence="3">The sequence shown here is derived from an EMBL/GenBank/DDBJ whole genome shotgun (WGS) entry which is preliminary data.</text>
</comment>
<comment type="similarity">
    <text evidence="2">Belongs to the 2H phosphoesterase superfamily. ThpR family.</text>
</comment>
<evidence type="ECO:0000256" key="1">
    <source>
        <dbReference type="ARBA" id="ARBA00022801"/>
    </source>
</evidence>
<dbReference type="Proteomes" id="UP000011960">
    <property type="component" value="Unassembled WGS sequence"/>
</dbReference>
<dbReference type="HAMAP" id="MF_01940">
    <property type="entry name" value="RNA_CPDase"/>
    <property type="match status" value="1"/>
</dbReference>
<evidence type="ECO:0000256" key="2">
    <source>
        <dbReference type="HAMAP-Rule" id="MF_01940"/>
    </source>
</evidence>
<feature type="short sequence motif" description="HXTX 2" evidence="2">
    <location>
        <begin position="121"/>
        <end position="124"/>
    </location>
</feature>
<dbReference type="GO" id="GO:0016874">
    <property type="term" value="F:ligase activity"/>
    <property type="evidence" value="ECO:0007669"/>
    <property type="project" value="UniProtKB-KW"/>
</dbReference>
<accession>M7DHZ0</accession>
<dbReference type="eggNOG" id="COG1514">
    <property type="taxonomic scope" value="Bacteria"/>
</dbReference>
<comment type="catalytic activity">
    <reaction evidence="2">
        <text>a 3'-end 2',3'-cyclophospho-ribonucleotide-RNA + H2O = a 3'-end 2'-phospho-ribonucleotide-RNA + H(+)</text>
        <dbReference type="Rhea" id="RHEA:11828"/>
        <dbReference type="Rhea" id="RHEA-COMP:10464"/>
        <dbReference type="Rhea" id="RHEA-COMP:17353"/>
        <dbReference type="ChEBI" id="CHEBI:15377"/>
        <dbReference type="ChEBI" id="CHEBI:15378"/>
        <dbReference type="ChEBI" id="CHEBI:83064"/>
        <dbReference type="ChEBI" id="CHEBI:173113"/>
        <dbReference type="EC" id="3.1.4.58"/>
    </reaction>
</comment>
<dbReference type="RefSeq" id="WP_008937511.1">
    <property type="nucleotide sequence ID" value="NZ_APAT01000005.1"/>
</dbReference>
<reference evidence="3 4" key="1">
    <citation type="journal article" date="2013" name="Genome Announc.">
        <title>Genome Sequence of Hydrothermal Arsenic-Respiring Bacterium Marinobacter santoriniensis NKSG1T.</title>
        <authorList>
            <person name="Handley K.M."/>
            <person name="Upton M."/>
            <person name="Beatson S.A."/>
            <person name="Hery M."/>
            <person name="Lloyd J.R."/>
        </authorList>
    </citation>
    <scope>NUCLEOTIDE SEQUENCE [LARGE SCALE GENOMIC DNA]</scope>
    <source>
        <strain evidence="3 4">NKSG1</strain>
    </source>
</reference>
<keyword evidence="1 2" id="KW-0378">Hydrolase</keyword>
<dbReference type="InterPro" id="IPR004175">
    <property type="entry name" value="RNA_CPDase"/>
</dbReference>
<sequence length="188" mass="20623">MRRVFFGLEVPFSVKQRLLAVQTDINGARWQGRHQLHLTLAFIGSVDDAGLETLRRAACRVTAPAFELRVQGLGVFGKPDHPRNLWAGISPEHPVIELHERLTDSLSGAGFAQEKRRFRPHITVSRFRRNAGSVASLLDAHGSTGFGAMAVTEFVLYESTQGAGGSVYTVLDRFPLTPSLDETDPSGQ</sequence>
<dbReference type="SUPFAM" id="SSF55144">
    <property type="entry name" value="LigT-like"/>
    <property type="match status" value="1"/>
</dbReference>
<evidence type="ECO:0000313" key="4">
    <source>
        <dbReference type="Proteomes" id="UP000011960"/>
    </source>
</evidence>
<dbReference type="Gene3D" id="3.90.1140.10">
    <property type="entry name" value="Cyclic phosphodiesterase"/>
    <property type="match status" value="1"/>
</dbReference>